<keyword evidence="4" id="KW-1185">Reference proteome</keyword>
<dbReference type="AlphaFoldDB" id="A0A8S1BWW0"/>
<feature type="compositionally biased region" description="Polar residues" evidence="1">
    <location>
        <begin position="70"/>
        <end position="96"/>
    </location>
</feature>
<feature type="region of interest" description="Disordered" evidence="1">
    <location>
        <begin position="70"/>
        <end position="111"/>
    </location>
</feature>
<feature type="chain" id="PRO_5035907474" evidence="2">
    <location>
        <begin position="18"/>
        <end position="133"/>
    </location>
</feature>
<sequence>MKTTFVLSVFIAAFAHGELQVCQKYIQCSDLNGGDYIVYPITGKMFRTYSGVPNIGSDFYSSGSNTFGDSQKNVYNPKNSNDIGSTKSPQSESYSPGSPIVSGESFSSSPEYTPTFIASSPSRCRIFNGVCRQ</sequence>
<protein>
    <submittedName>
        <fullName evidence="3">Uncharacterized protein</fullName>
    </submittedName>
</protein>
<keyword evidence="2" id="KW-0732">Signal</keyword>
<evidence type="ECO:0000256" key="1">
    <source>
        <dbReference type="SAM" id="MobiDB-lite"/>
    </source>
</evidence>
<dbReference type="EMBL" id="CADEPI010000005">
    <property type="protein sequence ID" value="CAB3361339.1"/>
    <property type="molecule type" value="Genomic_DNA"/>
</dbReference>
<gene>
    <name evidence="3" type="ORF">CLODIP_2_CD11457</name>
</gene>
<evidence type="ECO:0000313" key="3">
    <source>
        <dbReference type="EMBL" id="CAB3361339.1"/>
    </source>
</evidence>
<reference evidence="3 4" key="1">
    <citation type="submission" date="2020-04" db="EMBL/GenBank/DDBJ databases">
        <authorList>
            <person name="Alioto T."/>
            <person name="Alioto T."/>
            <person name="Gomez Garrido J."/>
        </authorList>
    </citation>
    <scope>NUCLEOTIDE SEQUENCE [LARGE SCALE GENOMIC DNA]</scope>
</reference>
<accession>A0A8S1BWW0</accession>
<organism evidence="3 4">
    <name type="scientific">Cloeon dipterum</name>
    <dbReference type="NCBI Taxonomy" id="197152"/>
    <lineage>
        <taxon>Eukaryota</taxon>
        <taxon>Metazoa</taxon>
        <taxon>Ecdysozoa</taxon>
        <taxon>Arthropoda</taxon>
        <taxon>Hexapoda</taxon>
        <taxon>Insecta</taxon>
        <taxon>Pterygota</taxon>
        <taxon>Palaeoptera</taxon>
        <taxon>Ephemeroptera</taxon>
        <taxon>Pisciforma</taxon>
        <taxon>Baetidae</taxon>
        <taxon>Cloeon</taxon>
    </lineage>
</organism>
<evidence type="ECO:0000256" key="2">
    <source>
        <dbReference type="SAM" id="SignalP"/>
    </source>
</evidence>
<name>A0A8S1BWW0_9INSE</name>
<evidence type="ECO:0000313" key="4">
    <source>
        <dbReference type="Proteomes" id="UP000494165"/>
    </source>
</evidence>
<dbReference type="Proteomes" id="UP000494165">
    <property type="component" value="Unassembled WGS sequence"/>
</dbReference>
<feature type="signal peptide" evidence="2">
    <location>
        <begin position="1"/>
        <end position="17"/>
    </location>
</feature>
<comment type="caution">
    <text evidence="3">The sequence shown here is derived from an EMBL/GenBank/DDBJ whole genome shotgun (WGS) entry which is preliminary data.</text>
</comment>
<proteinExistence type="predicted"/>